<comment type="caution">
    <text evidence="1">The sequence shown here is derived from an EMBL/GenBank/DDBJ whole genome shotgun (WGS) entry which is preliminary data.</text>
</comment>
<gene>
    <name evidence="1" type="ORF">WJX68_00770</name>
</gene>
<evidence type="ECO:0000313" key="2">
    <source>
        <dbReference type="Proteomes" id="UP001364211"/>
    </source>
</evidence>
<protein>
    <submittedName>
        <fullName evidence="1">Uncharacterized protein</fullName>
    </submittedName>
</protein>
<dbReference type="Proteomes" id="UP001364211">
    <property type="component" value="Unassembled WGS sequence"/>
</dbReference>
<evidence type="ECO:0000313" key="1">
    <source>
        <dbReference type="EMBL" id="MEJ8277446.1"/>
    </source>
</evidence>
<reference evidence="1 2" key="1">
    <citation type="submission" date="2024-03" db="EMBL/GenBank/DDBJ databases">
        <title>Draft genome sequence of Pseudonocardia sp. DW16-2.</title>
        <authorList>
            <person name="Duangmal K."/>
        </authorList>
    </citation>
    <scope>NUCLEOTIDE SEQUENCE [LARGE SCALE GENOMIC DNA]</scope>
    <source>
        <strain evidence="1 2">DW16-2</strain>
    </source>
</reference>
<organism evidence="1 2">
    <name type="scientific">Pseudonocardia spirodelae</name>
    <dbReference type="NCBI Taxonomy" id="3133431"/>
    <lineage>
        <taxon>Bacteria</taxon>
        <taxon>Bacillati</taxon>
        <taxon>Actinomycetota</taxon>
        <taxon>Actinomycetes</taxon>
        <taxon>Pseudonocardiales</taxon>
        <taxon>Pseudonocardiaceae</taxon>
        <taxon>Pseudonocardia</taxon>
    </lineage>
</organism>
<dbReference type="EMBL" id="JBBJUP010000001">
    <property type="protein sequence ID" value="MEJ8277446.1"/>
    <property type="molecule type" value="Genomic_DNA"/>
</dbReference>
<name>A0ABU8T1N2_9PSEU</name>
<keyword evidence="2" id="KW-1185">Reference proteome</keyword>
<sequence length="624" mass="66249">MAQRSTMTLQDIADLARVQRHVVSMWRQRPRVRGRTVLFPSAVSSDDGVERFDREEIVAYLEETGRGNNDEVRQDAPALAVPEGADVEDVVTLLCLHTLGGAELEDLTPAELIELAAQVDPEDRFLLREVRAADAEHGLGRYVDELMAASYGPADALARLDAGRLRRQERDRGLTDTAYSLIGAIAIGARMHLAGAVALVPPVADRRLAGALAEAFAGIILPDESRAARRRAMIEGLELVDDADGRVEVSSLVGFAEQEALEAADDLVVSLEPGDVGIVLGSAAALCDPLHGKAARNRTQTLAAGNLAMALRLPRGLWKAAHRQNLAVWVVSGLPDVTRSVCLADLEGATVDLGDLTSDVMAALAGTAHRAYRYARRVEPATVLAGVEVLPRGVRATRIAVAEPAAHLDRIHAATLTTSVPFPGFDITVAPAPGRIVLRQRSLGELHVVKQVKMLRGNRIDPHRSDPSGTVRVLAADGSTDELRFDPFDAAAIYRRATRTEPGDVIFLDGPTPRARVDVVGGSLVATPSRVLRLALGAPIGPRALAAVINETAVAGSEWPTWSVPDLPPAERDVLESALGAAADHQADLNRRLGAVHDLVTGLVHGVAAGAVTLDPVLTESKAG</sequence>
<accession>A0ABU8T1N2</accession>
<proteinExistence type="predicted"/>
<dbReference type="RefSeq" id="WP_340285483.1">
    <property type="nucleotide sequence ID" value="NZ_JBBJUP010000001.1"/>
</dbReference>